<evidence type="ECO:0000259" key="2">
    <source>
        <dbReference type="Pfam" id="PF05168"/>
    </source>
</evidence>
<dbReference type="InterPro" id="IPR007842">
    <property type="entry name" value="HEPN_dom"/>
</dbReference>
<evidence type="ECO:0000313" key="4">
    <source>
        <dbReference type="Proteomes" id="UP000505210"/>
    </source>
</evidence>
<keyword evidence="4" id="KW-1185">Reference proteome</keyword>
<organism evidence="3 4">
    <name type="scientific">Thermoleptolyngbya sichuanensis A183</name>
    <dbReference type="NCBI Taxonomy" id="2737172"/>
    <lineage>
        <taxon>Bacteria</taxon>
        <taxon>Bacillati</taxon>
        <taxon>Cyanobacteriota</taxon>
        <taxon>Cyanophyceae</taxon>
        <taxon>Oculatellales</taxon>
        <taxon>Oculatellaceae</taxon>
        <taxon>Thermoleptolyngbya</taxon>
        <taxon>Thermoleptolyngbya sichuanensis</taxon>
    </lineage>
</organism>
<dbReference type="Gene3D" id="1.20.120.330">
    <property type="entry name" value="Nucleotidyltransferases domain 2"/>
    <property type="match status" value="1"/>
</dbReference>
<dbReference type="PANTHER" id="PTHR36565">
    <property type="entry name" value="UPF0332 PROTEIN TM_1000"/>
    <property type="match status" value="1"/>
</dbReference>
<sequence>MGTLRNRQWVYDFAVFRAYYALFYVAEALLDKKGLSFSSHAAVISAFGQYLARPGKVPLDLHRQLIDAQALRTRADYDIYPNLSKQDAQMLIAQADAFLAIARQVFS</sequence>
<name>A0A6M8BMM9_9CYAN</name>
<dbReference type="Pfam" id="PF05168">
    <property type="entry name" value="HEPN"/>
    <property type="match status" value="1"/>
</dbReference>
<dbReference type="RefSeq" id="WP_172358966.1">
    <property type="nucleotide sequence ID" value="NZ_CP053661.1"/>
</dbReference>
<evidence type="ECO:0000313" key="3">
    <source>
        <dbReference type="EMBL" id="QKD84971.1"/>
    </source>
</evidence>
<dbReference type="EMBL" id="CP053661">
    <property type="protein sequence ID" value="QKD84971.1"/>
    <property type="molecule type" value="Genomic_DNA"/>
</dbReference>
<accession>A0A6M8BMM9</accession>
<dbReference type="InterPro" id="IPR052226">
    <property type="entry name" value="UPF0332_toxin"/>
</dbReference>
<dbReference type="Proteomes" id="UP000505210">
    <property type="component" value="Chromosome"/>
</dbReference>
<gene>
    <name evidence="3" type="ORF">HPC62_14475</name>
</gene>
<feature type="domain" description="HEPN" evidence="2">
    <location>
        <begin position="10"/>
        <end position="103"/>
    </location>
</feature>
<dbReference type="AlphaFoldDB" id="A0A6M8BMM9"/>
<protein>
    <submittedName>
        <fullName evidence="3">HEPN domain-containing protein</fullName>
    </submittedName>
</protein>
<dbReference type="PANTHER" id="PTHR36565:SF1">
    <property type="entry name" value="UPF0332 PROTEIN TM_1000"/>
    <property type="match status" value="1"/>
</dbReference>
<evidence type="ECO:0000256" key="1">
    <source>
        <dbReference type="ARBA" id="ARBA00038248"/>
    </source>
</evidence>
<dbReference type="KEGG" id="theu:HPC62_14475"/>
<comment type="similarity">
    <text evidence="1">Belongs to the UPF0332 family.</text>
</comment>
<reference evidence="3 4" key="1">
    <citation type="submission" date="2020-05" db="EMBL/GenBank/DDBJ databases">
        <title>Complete genome sequence of of a novel Thermoleptolyngbya strain isolated from hot springs of Ganzi, Sichuan China.</title>
        <authorList>
            <person name="Tang J."/>
            <person name="Daroch M."/>
            <person name="Li L."/>
            <person name="Waleron K."/>
            <person name="Waleron M."/>
            <person name="Waleron M."/>
        </authorList>
    </citation>
    <scope>NUCLEOTIDE SEQUENCE [LARGE SCALE GENOMIC DNA]</scope>
    <source>
        <strain evidence="3 4">PKUAC-SCTA183</strain>
    </source>
</reference>
<proteinExistence type="inferred from homology"/>